<keyword evidence="5" id="KW-1185">Reference proteome</keyword>
<dbReference type="Pfam" id="PF01630">
    <property type="entry name" value="Glyco_hydro_56"/>
    <property type="match status" value="1"/>
</dbReference>
<comment type="catalytic activity">
    <reaction evidence="3">
        <text>Random hydrolysis of (1-&gt;4)-linkages between N-acetyl-beta-D-glucosamine and D-glucuronate residues in hyaluronate.</text>
        <dbReference type="EC" id="3.2.1.35"/>
    </reaction>
</comment>
<evidence type="ECO:0000313" key="4">
    <source>
        <dbReference type="EMBL" id="KAL3383933.1"/>
    </source>
</evidence>
<dbReference type="PANTHER" id="PTHR11769">
    <property type="entry name" value="HYALURONIDASE"/>
    <property type="match status" value="1"/>
</dbReference>
<comment type="caution">
    <text evidence="4">The sequence shown here is derived from an EMBL/GenBank/DDBJ whole genome shotgun (WGS) entry which is preliminary data.</text>
</comment>
<dbReference type="InterPro" id="IPR017853">
    <property type="entry name" value="GH"/>
</dbReference>
<reference evidence="4 5" key="1">
    <citation type="journal article" date="2024" name="bioRxiv">
        <title>A reference genome for Trichogramma kaykai: A tiny desert-dwelling parasitoid wasp with competing sex-ratio distorters.</title>
        <authorList>
            <person name="Culotta J."/>
            <person name="Lindsey A.R."/>
        </authorList>
    </citation>
    <scope>NUCLEOTIDE SEQUENCE [LARGE SCALE GENOMIC DNA]</scope>
    <source>
        <strain evidence="4 5">KSX58</strain>
    </source>
</reference>
<accession>A0ABD2VTE1</accession>
<gene>
    <name evidence="4" type="ORF">TKK_020282</name>
</gene>
<organism evidence="4 5">
    <name type="scientific">Trichogramma kaykai</name>
    <dbReference type="NCBI Taxonomy" id="54128"/>
    <lineage>
        <taxon>Eukaryota</taxon>
        <taxon>Metazoa</taxon>
        <taxon>Ecdysozoa</taxon>
        <taxon>Arthropoda</taxon>
        <taxon>Hexapoda</taxon>
        <taxon>Insecta</taxon>
        <taxon>Pterygota</taxon>
        <taxon>Neoptera</taxon>
        <taxon>Endopterygota</taxon>
        <taxon>Hymenoptera</taxon>
        <taxon>Apocrita</taxon>
        <taxon>Proctotrupomorpha</taxon>
        <taxon>Chalcidoidea</taxon>
        <taxon>Trichogrammatidae</taxon>
        <taxon>Trichogramma</taxon>
    </lineage>
</organism>
<keyword evidence="3" id="KW-0326">Glycosidase</keyword>
<dbReference type="SUPFAM" id="SSF51445">
    <property type="entry name" value="(Trans)glycosidases"/>
    <property type="match status" value="1"/>
</dbReference>
<name>A0ABD2VTE1_9HYME</name>
<dbReference type="Proteomes" id="UP001627154">
    <property type="component" value="Unassembled WGS sequence"/>
</dbReference>
<evidence type="ECO:0000256" key="3">
    <source>
        <dbReference type="RuleBase" id="RU610713"/>
    </source>
</evidence>
<protein>
    <recommendedName>
        <fullName evidence="3">Hyaluronidase</fullName>
        <ecNumber evidence="3">3.2.1.35</ecNumber>
    </recommendedName>
</protein>
<dbReference type="Gene3D" id="3.20.20.70">
    <property type="entry name" value="Aldolase class I"/>
    <property type="match status" value="1"/>
</dbReference>
<dbReference type="InterPro" id="IPR018155">
    <property type="entry name" value="Hyaluronidase"/>
</dbReference>
<keyword evidence="3" id="KW-0378">Hydrolase</keyword>
<keyword evidence="2" id="KW-1015">Disulfide bond</keyword>
<proteinExistence type="inferred from homology"/>
<dbReference type="AlphaFoldDB" id="A0ABD2VTE1"/>
<evidence type="ECO:0000313" key="5">
    <source>
        <dbReference type="Proteomes" id="UP001627154"/>
    </source>
</evidence>
<evidence type="ECO:0000256" key="1">
    <source>
        <dbReference type="ARBA" id="ARBA00008871"/>
    </source>
</evidence>
<dbReference type="EMBL" id="JBJJXI010000181">
    <property type="protein sequence ID" value="KAL3383933.1"/>
    <property type="molecule type" value="Genomic_DNA"/>
</dbReference>
<evidence type="ECO:0000256" key="2">
    <source>
        <dbReference type="ARBA" id="ARBA00023157"/>
    </source>
</evidence>
<dbReference type="PANTHER" id="PTHR11769:SF35">
    <property type="entry name" value="HYALURONIDASE"/>
    <property type="match status" value="1"/>
</dbReference>
<dbReference type="InterPro" id="IPR013785">
    <property type="entry name" value="Aldolase_TIM"/>
</dbReference>
<sequence>MKGQNVKLLRSSPSLSVFLQRELVGTIMEISRRGADGMILWGSSADLDTEAKCNDFRDYLHEVLGPTLLRVQRQINNLV</sequence>
<comment type="similarity">
    <text evidence="1 3">Belongs to the glycosyl hydrolase 56 family.</text>
</comment>
<dbReference type="GO" id="GO:0004415">
    <property type="term" value="F:hyalurononglucosaminidase activity"/>
    <property type="evidence" value="ECO:0007669"/>
    <property type="project" value="UniProtKB-UniRule"/>
</dbReference>
<dbReference type="EC" id="3.2.1.35" evidence="3"/>